<accession>A0AAN8JVJ3</accession>
<evidence type="ECO:0000313" key="7">
    <source>
        <dbReference type="EMBL" id="KAK6183580.1"/>
    </source>
</evidence>
<keyword evidence="8" id="KW-1185">Reference proteome</keyword>
<evidence type="ECO:0000313" key="8">
    <source>
        <dbReference type="Proteomes" id="UP001347796"/>
    </source>
</evidence>
<comment type="similarity">
    <text evidence="2">Belongs to the TAPT1 family.</text>
</comment>
<evidence type="ECO:0000256" key="1">
    <source>
        <dbReference type="ARBA" id="ARBA00004141"/>
    </source>
</evidence>
<keyword evidence="5 6" id="KW-0472">Membrane</keyword>
<dbReference type="InterPro" id="IPR008010">
    <property type="entry name" value="Tatp1"/>
</dbReference>
<dbReference type="GO" id="GO:0036064">
    <property type="term" value="C:ciliary basal body"/>
    <property type="evidence" value="ECO:0007669"/>
    <property type="project" value="TreeGrafter"/>
</dbReference>
<dbReference type="AlphaFoldDB" id="A0AAN8JVJ3"/>
<feature type="transmembrane region" description="Helical" evidence="6">
    <location>
        <begin position="113"/>
        <end position="130"/>
    </location>
</feature>
<evidence type="ECO:0000256" key="6">
    <source>
        <dbReference type="SAM" id="Phobius"/>
    </source>
</evidence>
<dbReference type="Proteomes" id="UP001347796">
    <property type="component" value="Unassembled WGS sequence"/>
</dbReference>
<sequence>MKQIGILIDLLFPILDNSIWGYIKSNLSRHYQPLRDDVRYKERCGRVSTVVQTPVEFEKFYLYGSTLCLNALLDIFTFQPIRALVALFYILIRPSCIIHGMRERLTASQICDVVKIFVFILCCCIVRHFDLSVMYHLFRGKAIFNLLVLQSITDLVDALISGLGADIWDSLCWKLTQPPERRSAYFGVWLHLLLTIVYILSHTVVILLQITALTVALNSHDKLVFTIVLSSNLVEIKTNMYRRIDRNYLFYIACLDIKERFHHSLLLFIVSMKIMTDVGWNPDYLLVIVPDALWILCFEIVADWVKLAFVAKFNKISFHEYHQYRLTLATDMKSCREKLAATDYTDVVSRRIGLNVLPMGCVLVLGFCESFNISGIVGLGFLTLIFLGLFVMHIVSGTLLRRYENWLLSNTKADDIIEIYPDTDSQMIPPLEKLRPQINKDE</sequence>
<comment type="caution">
    <text evidence="7">The sequence shown here is derived from an EMBL/GenBank/DDBJ whole genome shotgun (WGS) entry which is preliminary data.</text>
</comment>
<evidence type="ECO:0000256" key="2">
    <source>
        <dbReference type="ARBA" id="ARBA00008803"/>
    </source>
</evidence>
<evidence type="ECO:0000256" key="4">
    <source>
        <dbReference type="ARBA" id="ARBA00022989"/>
    </source>
</evidence>
<feature type="transmembrane region" description="Helical" evidence="6">
    <location>
        <begin position="184"/>
        <end position="217"/>
    </location>
</feature>
<name>A0AAN8JVJ3_PATCE</name>
<gene>
    <name evidence="7" type="ORF">SNE40_011034</name>
</gene>
<feature type="transmembrane region" description="Helical" evidence="6">
    <location>
        <begin position="379"/>
        <end position="400"/>
    </location>
</feature>
<dbReference type="Pfam" id="PF05346">
    <property type="entry name" value="DUF747"/>
    <property type="match status" value="1"/>
</dbReference>
<feature type="transmembrane region" description="Helical" evidence="6">
    <location>
        <begin position="352"/>
        <end position="373"/>
    </location>
</feature>
<feature type="transmembrane region" description="Helical" evidence="6">
    <location>
        <begin position="71"/>
        <end position="92"/>
    </location>
</feature>
<dbReference type="GO" id="GO:0005789">
    <property type="term" value="C:endoplasmic reticulum membrane"/>
    <property type="evidence" value="ECO:0007669"/>
    <property type="project" value="TreeGrafter"/>
</dbReference>
<keyword evidence="4 6" id="KW-1133">Transmembrane helix</keyword>
<evidence type="ECO:0000256" key="3">
    <source>
        <dbReference type="ARBA" id="ARBA00022692"/>
    </source>
</evidence>
<organism evidence="7 8">
    <name type="scientific">Patella caerulea</name>
    <name type="common">Rayed Mediterranean limpet</name>
    <dbReference type="NCBI Taxonomy" id="87958"/>
    <lineage>
        <taxon>Eukaryota</taxon>
        <taxon>Metazoa</taxon>
        <taxon>Spiralia</taxon>
        <taxon>Lophotrochozoa</taxon>
        <taxon>Mollusca</taxon>
        <taxon>Gastropoda</taxon>
        <taxon>Patellogastropoda</taxon>
        <taxon>Patelloidea</taxon>
        <taxon>Patellidae</taxon>
        <taxon>Patella</taxon>
    </lineage>
</organism>
<protein>
    <submittedName>
        <fullName evidence="7">Uncharacterized protein</fullName>
    </submittedName>
</protein>
<reference evidence="7 8" key="1">
    <citation type="submission" date="2024-01" db="EMBL/GenBank/DDBJ databases">
        <title>The genome of the rayed Mediterranean limpet Patella caerulea (Linnaeus, 1758).</title>
        <authorList>
            <person name="Anh-Thu Weber A."/>
            <person name="Halstead-Nussloch G."/>
        </authorList>
    </citation>
    <scope>NUCLEOTIDE SEQUENCE [LARGE SCALE GENOMIC DNA]</scope>
    <source>
        <strain evidence="7">AATW-2023a</strain>
        <tissue evidence="7">Whole specimen</tissue>
    </source>
</reference>
<evidence type="ECO:0000256" key="5">
    <source>
        <dbReference type="ARBA" id="ARBA00023136"/>
    </source>
</evidence>
<dbReference type="PANTHER" id="PTHR13317:SF4">
    <property type="entry name" value="TRANSMEMBRANE ANTERIOR POSTERIOR TRANSFORMATION PROTEIN 1 HOMOLOG"/>
    <property type="match status" value="1"/>
</dbReference>
<dbReference type="PANTHER" id="PTHR13317">
    <property type="entry name" value="TRANSMEMBRANE ANTERIOR POSTERIOR TRANSFORMATION PROTEIN 1 HOMOLOG"/>
    <property type="match status" value="1"/>
</dbReference>
<comment type="subcellular location">
    <subcellularLocation>
        <location evidence="1">Membrane</location>
        <topology evidence="1">Multi-pass membrane protein</topology>
    </subcellularLocation>
</comment>
<dbReference type="GO" id="GO:0045724">
    <property type="term" value="P:positive regulation of cilium assembly"/>
    <property type="evidence" value="ECO:0007669"/>
    <property type="project" value="TreeGrafter"/>
</dbReference>
<keyword evidence="3 6" id="KW-0812">Transmembrane</keyword>
<dbReference type="EMBL" id="JAZGQO010000007">
    <property type="protein sequence ID" value="KAK6183580.1"/>
    <property type="molecule type" value="Genomic_DNA"/>
</dbReference>
<proteinExistence type="inferred from homology"/>